<comment type="subcellular location">
    <subcellularLocation>
        <location evidence="1">Membrane</location>
        <topology evidence="1">Single-pass membrane protein</topology>
    </subcellularLocation>
</comment>
<dbReference type="PANTHER" id="PTHR34478:SF2">
    <property type="entry name" value="MEMBRANE PROTEIN"/>
    <property type="match status" value="1"/>
</dbReference>
<evidence type="ECO:0000256" key="4">
    <source>
        <dbReference type="ARBA" id="ARBA00022989"/>
    </source>
</evidence>
<dbReference type="Pfam" id="PF04011">
    <property type="entry name" value="LemA"/>
    <property type="match status" value="1"/>
</dbReference>
<comment type="caution">
    <text evidence="7">The sequence shown here is derived from an EMBL/GenBank/DDBJ whole genome shotgun (WGS) entry which is preliminary data.</text>
</comment>
<gene>
    <name evidence="7" type="ORF">FJY86_04725</name>
</gene>
<dbReference type="PANTHER" id="PTHR34478">
    <property type="entry name" value="PROTEIN LEMA"/>
    <property type="match status" value="1"/>
</dbReference>
<dbReference type="InterPro" id="IPR007156">
    <property type="entry name" value="MamQ_LemA"/>
</dbReference>
<comment type="similarity">
    <text evidence="2">Belongs to the LemA family.</text>
</comment>
<evidence type="ECO:0000256" key="2">
    <source>
        <dbReference type="ARBA" id="ARBA00008854"/>
    </source>
</evidence>
<dbReference type="EMBL" id="VGJJ01000060">
    <property type="protein sequence ID" value="MBM3282608.1"/>
    <property type="molecule type" value="Genomic_DNA"/>
</dbReference>
<sequence>MAETKNNLPSWAPIAIAGVLILVVGMWIMGIYNGETIREQDVYGAWGNVEVQYQRRFDLIPNLVNVVKGVAGFEQETLTQLTALRSQWQTQTNVNDRINTANQFESTLSKLLVITENYPELKATQAFQDLMVQLEGTENRISTERTRYNAAVGEYNKYISLIPNSFFLGGNALKPFFESADGADVVPTVPTDFT</sequence>
<accession>A0A8T4CCF0</accession>
<dbReference type="GO" id="GO:0016020">
    <property type="term" value="C:membrane"/>
    <property type="evidence" value="ECO:0007669"/>
    <property type="project" value="UniProtKB-SubCell"/>
</dbReference>
<dbReference type="InterPro" id="IPR023353">
    <property type="entry name" value="LemA-like_dom_sf"/>
</dbReference>
<evidence type="ECO:0000256" key="5">
    <source>
        <dbReference type="ARBA" id="ARBA00023136"/>
    </source>
</evidence>
<organism evidence="7 8">
    <name type="scientific">Candidatus Iainarchaeum sp</name>
    <dbReference type="NCBI Taxonomy" id="3101447"/>
    <lineage>
        <taxon>Archaea</taxon>
        <taxon>Candidatus Iainarchaeota</taxon>
        <taxon>Candidatus Iainarchaeia</taxon>
        <taxon>Candidatus Iainarchaeales</taxon>
        <taxon>Candidatus Iainarchaeaceae</taxon>
        <taxon>Candidatus Iainarchaeum</taxon>
    </lineage>
</organism>
<evidence type="ECO:0000256" key="6">
    <source>
        <dbReference type="SAM" id="Phobius"/>
    </source>
</evidence>
<dbReference type="SUPFAM" id="SSF140478">
    <property type="entry name" value="LemA-like"/>
    <property type="match status" value="1"/>
</dbReference>
<keyword evidence="4 6" id="KW-1133">Transmembrane helix</keyword>
<dbReference type="Gene3D" id="1.20.1440.20">
    <property type="entry name" value="LemA-like domain"/>
    <property type="match status" value="1"/>
</dbReference>
<dbReference type="AlphaFoldDB" id="A0A8T4CCF0"/>
<evidence type="ECO:0000313" key="7">
    <source>
        <dbReference type="EMBL" id="MBM3282608.1"/>
    </source>
</evidence>
<protein>
    <submittedName>
        <fullName evidence="7">LemA family protein</fullName>
    </submittedName>
</protein>
<proteinExistence type="inferred from homology"/>
<keyword evidence="5 6" id="KW-0472">Membrane</keyword>
<evidence type="ECO:0000256" key="3">
    <source>
        <dbReference type="ARBA" id="ARBA00022692"/>
    </source>
</evidence>
<dbReference type="Proteomes" id="UP000774699">
    <property type="component" value="Unassembled WGS sequence"/>
</dbReference>
<reference evidence="7" key="1">
    <citation type="submission" date="2019-03" db="EMBL/GenBank/DDBJ databases">
        <title>Lake Tanganyika Metagenome-Assembled Genomes (MAGs).</title>
        <authorList>
            <person name="Tran P."/>
        </authorList>
    </citation>
    <scope>NUCLEOTIDE SEQUENCE</scope>
    <source>
        <strain evidence="7">M_DeepCast_50m_m2_156</strain>
    </source>
</reference>
<evidence type="ECO:0000256" key="1">
    <source>
        <dbReference type="ARBA" id="ARBA00004167"/>
    </source>
</evidence>
<keyword evidence="3 6" id="KW-0812">Transmembrane</keyword>
<name>A0A8T4CCF0_9ARCH</name>
<evidence type="ECO:0000313" key="8">
    <source>
        <dbReference type="Proteomes" id="UP000774699"/>
    </source>
</evidence>
<feature type="transmembrane region" description="Helical" evidence="6">
    <location>
        <begin position="12"/>
        <end position="32"/>
    </location>
</feature>